<protein>
    <recommendedName>
        <fullName evidence="3">Lipoprotein</fullName>
    </recommendedName>
</protein>
<dbReference type="RefSeq" id="WP_087437358.1">
    <property type="nucleotide sequence ID" value="NZ_CP021416.1"/>
</dbReference>
<dbReference type="Proteomes" id="UP000196005">
    <property type="component" value="Chromosome"/>
</dbReference>
<evidence type="ECO:0008006" key="3">
    <source>
        <dbReference type="Google" id="ProtNLM"/>
    </source>
</evidence>
<dbReference type="Gene3D" id="3.30.110.70">
    <property type="entry name" value="Hypothetical protein apc22750. Chain B"/>
    <property type="match status" value="1"/>
</dbReference>
<proteinExistence type="predicted"/>
<dbReference type="KEGG" id="suls:Sdiek1_0042"/>
<evidence type="ECO:0000313" key="2">
    <source>
        <dbReference type="Proteomes" id="UP000196005"/>
    </source>
</evidence>
<sequence length="128" mass="13831">MSFRFVVGSMVVSFLVSGCATWSQSQVTNPNTAIKEIKQVSPDQVQLTEGDMTNRPYVSLGDLTVTVNKTTIFHPEPTKEMVDAKLKEEAAKLGADAVIYVRYGTVGISALSWGSLDGKGRAIQFTGN</sequence>
<evidence type="ECO:0000313" key="1">
    <source>
        <dbReference type="EMBL" id="ARU47230.1"/>
    </source>
</evidence>
<keyword evidence="2" id="KW-1185">Reference proteome</keyword>
<organism evidence="1 2">
    <name type="scientific">Sulfurospirillum diekertiae</name>
    <dbReference type="NCBI Taxonomy" id="1854492"/>
    <lineage>
        <taxon>Bacteria</taxon>
        <taxon>Pseudomonadati</taxon>
        <taxon>Campylobacterota</taxon>
        <taxon>Epsilonproteobacteria</taxon>
        <taxon>Campylobacterales</taxon>
        <taxon>Sulfurospirillaceae</taxon>
        <taxon>Sulfurospirillum</taxon>
    </lineage>
</organism>
<name>A0A1Y0HH03_9BACT</name>
<accession>A0A1Y0HH03</accession>
<reference evidence="2" key="1">
    <citation type="submission" date="2017-05" db="EMBL/GenBank/DDBJ databases">
        <title>Dechlorination kinetics govern the competition between two new strains of the genus Sulfurospirillum.</title>
        <authorList>
            <person name="Buttet G.F."/>
            <person name="Murray A.M."/>
            <person name="Goris T."/>
            <person name="Burion M."/>
            <person name="Lin B."/>
            <person name="Rolle M."/>
            <person name="Maillard J."/>
        </authorList>
    </citation>
    <scope>NUCLEOTIDE SEQUENCE [LARGE SCALE GENOMIC DNA]</scope>
    <source>
        <strain evidence="2">SL2-1</strain>
    </source>
</reference>
<dbReference type="EMBL" id="CP021416">
    <property type="protein sequence ID" value="ARU47230.1"/>
    <property type="molecule type" value="Genomic_DNA"/>
</dbReference>
<dbReference type="OrthoDB" id="9154068at2"/>
<dbReference type="AlphaFoldDB" id="A0A1Y0HH03"/>
<gene>
    <name evidence="1" type="ORF">Sdiek1_0042</name>
</gene>
<dbReference type="PROSITE" id="PS51257">
    <property type="entry name" value="PROKAR_LIPOPROTEIN"/>
    <property type="match status" value="1"/>
</dbReference>